<accession>A0AA95I1Q9</accession>
<dbReference type="Gene3D" id="1.10.10.10">
    <property type="entry name" value="Winged helix-like DNA-binding domain superfamily/Winged helix DNA-binding domain"/>
    <property type="match status" value="1"/>
</dbReference>
<keyword evidence="5" id="KW-0805">Transcription regulation</keyword>
<keyword evidence="4" id="KW-0663">Pyridoxal phosphate</keyword>
<dbReference type="CDD" id="cd07377">
    <property type="entry name" value="WHTH_GntR"/>
    <property type="match status" value="1"/>
</dbReference>
<dbReference type="InterPro" id="IPR036390">
    <property type="entry name" value="WH_DNA-bd_sf"/>
</dbReference>
<dbReference type="PANTHER" id="PTHR46577">
    <property type="entry name" value="HTH-TYPE TRANSCRIPTIONAL REGULATORY PROTEIN GABR"/>
    <property type="match status" value="1"/>
</dbReference>
<dbReference type="GO" id="GO:0003677">
    <property type="term" value="F:DNA binding"/>
    <property type="evidence" value="ECO:0007669"/>
    <property type="project" value="UniProtKB-KW"/>
</dbReference>
<dbReference type="PROSITE" id="PS50949">
    <property type="entry name" value="HTH_GNTR"/>
    <property type="match status" value="1"/>
</dbReference>
<evidence type="ECO:0000256" key="3">
    <source>
        <dbReference type="ARBA" id="ARBA00022576"/>
    </source>
</evidence>
<evidence type="ECO:0000256" key="1">
    <source>
        <dbReference type="ARBA" id="ARBA00001933"/>
    </source>
</evidence>
<dbReference type="SUPFAM" id="SSF53383">
    <property type="entry name" value="PLP-dependent transferases"/>
    <property type="match status" value="1"/>
</dbReference>
<dbReference type="PANTHER" id="PTHR46577:SF1">
    <property type="entry name" value="HTH-TYPE TRANSCRIPTIONAL REGULATORY PROTEIN GABR"/>
    <property type="match status" value="1"/>
</dbReference>
<dbReference type="AlphaFoldDB" id="A0AA95I1Q9"/>
<dbReference type="InterPro" id="IPR015421">
    <property type="entry name" value="PyrdxlP-dep_Trfase_major"/>
</dbReference>
<comment type="similarity">
    <text evidence="2">In the C-terminal section; belongs to the class-I pyridoxal-phosphate-dependent aminotransferase family.</text>
</comment>
<dbReference type="SMART" id="SM00345">
    <property type="entry name" value="HTH_GNTR"/>
    <property type="match status" value="1"/>
</dbReference>
<organism evidence="9 10">
    <name type="scientific">Paenibacillus woosongensis</name>
    <dbReference type="NCBI Taxonomy" id="307580"/>
    <lineage>
        <taxon>Bacteria</taxon>
        <taxon>Bacillati</taxon>
        <taxon>Bacillota</taxon>
        <taxon>Bacilli</taxon>
        <taxon>Bacillales</taxon>
        <taxon>Paenibacillaceae</taxon>
        <taxon>Paenibacillus</taxon>
    </lineage>
</organism>
<reference evidence="9" key="1">
    <citation type="submission" date="2023-05" db="EMBL/GenBank/DDBJ databases">
        <title>Comparative genomics of Bacillaceae isolates and their secondary metabolite potential.</title>
        <authorList>
            <person name="Song L."/>
            <person name="Nielsen L.J."/>
            <person name="Mohite O."/>
            <person name="Xu X."/>
            <person name="Weber T."/>
            <person name="Kovacs A.T."/>
        </authorList>
    </citation>
    <scope>NUCLEOTIDE SEQUENCE</scope>
    <source>
        <strain evidence="9">B2_4</strain>
    </source>
</reference>
<keyword evidence="3 9" id="KW-0808">Transferase</keyword>
<evidence type="ECO:0000259" key="8">
    <source>
        <dbReference type="PROSITE" id="PS50949"/>
    </source>
</evidence>
<evidence type="ECO:0000313" key="9">
    <source>
        <dbReference type="EMBL" id="WHX46996.1"/>
    </source>
</evidence>
<dbReference type="SUPFAM" id="SSF46785">
    <property type="entry name" value="Winged helix' DNA-binding domain"/>
    <property type="match status" value="1"/>
</dbReference>
<dbReference type="Gene3D" id="3.40.640.10">
    <property type="entry name" value="Type I PLP-dependent aspartate aminotransferase-like (Major domain)"/>
    <property type="match status" value="1"/>
</dbReference>
<evidence type="ECO:0000256" key="2">
    <source>
        <dbReference type="ARBA" id="ARBA00005384"/>
    </source>
</evidence>
<proteinExistence type="inferred from homology"/>
<gene>
    <name evidence="9" type="ORF">QNH46_12455</name>
</gene>
<evidence type="ECO:0000313" key="10">
    <source>
        <dbReference type="Proteomes" id="UP001177943"/>
    </source>
</evidence>
<evidence type="ECO:0000256" key="7">
    <source>
        <dbReference type="ARBA" id="ARBA00023163"/>
    </source>
</evidence>
<dbReference type="InterPro" id="IPR004839">
    <property type="entry name" value="Aminotransferase_I/II_large"/>
</dbReference>
<name>A0AA95I1Q9_9BACL</name>
<dbReference type="Pfam" id="PF00392">
    <property type="entry name" value="GntR"/>
    <property type="match status" value="1"/>
</dbReference>
<dbReference type="KEGG" id="pwn:QNH46_12455"/>
<protein>
    <submittedName>
        <fullName evidence="9">PLP-dependent aminotransferase family protein</fullName>
    </submittedName>
</protein>
<keyword evidence="3 9" id="KW-0032">Aminotransferase</keyword>
<dbReference type="EMBL" id="CP126084">
    <property type="protein sequence ID" value="WHX46996.1"/>
    <property type="molecule type" value="Genomic_DNA"/>
</dbReference>
<sequence>MFGFIPTTDGGSFTKQLCSFLRENIETGALAPGLRLPPTRQAAQELRIARNIMVEVYEQLTAEGYLTTRVGSGTYISDGIQSRPLRSLPSSQISQTSRVPATKKKENWIDFDAGSPDLIHFPRRLWSKYVRDITNNDPDTVFDYSDVQGKIELRETISQYVYRVKGIRCSSDQIIVTSGTSEAFLLLAASFSDLLRTVYVEDPTIGFVADIFQKWKYNIHHVDVDHQGMIIDRIPVSESGGLIILTPSHQYPTGSILSIQRRQHAVRLAETAGHYLLEDDYNSEFRHKGNPIPPLQILAPTRVIYASTFSKTLSPALRIGYLIVPPELIQRILQTKMELNLTASGITQSVLTRFIEDGHYDRHILKMKAIYKKKRILLVEQCHRIFGDDAKILGDETGMHAQIVFRPDLYGEIDWQQIESFGVRLSTFDDYASSIGKHQGKVVLGYGNLTEEEITEGLWRIHRFLKSFKK</sequence>
<dbReference type="InterPro" id="IPR051446">
    <property type="entry name" value="HTH_trans_reg/aminotransferase"/>
</dbReference>
<dbReference type="Proteomes" id="UP001177943">
    <property type="component" value="Chromosome"/>
</dbReference>
<dbReference type="GO" id="GO:0003700">
    <property type="term" value="F:DNA-binding transcription factor activity"/>
    <property type="evidence" value="ECO:0007669"/>
    <property type="project" value="InterPro"/>
</dbReference>
<dbReference type="CDD" id="cd00609">
    <property type="entry name" value="AAT_like"/>
    <property type="match status" value="1"/>
</dbReference>
<dbReference type="InterPro" id="IPR036388">
    <property type="entry name" value="WH-like_DNA-bd_sf"/>
</dbReference>
<keyword evidence="7" id="KW-0804">Transcription</keyword>
<dbReference type="RefSeq" id="WP_283924598.1">
    <property type="nucleotide sequence ID" value="NZ_CP126084.1"/>
</dbReference>
<evidence type="ECO:0000256" key="5">
    <source>
        <dbReference type="ARBA" id="ARBA00023015"/>
    </source>
</evidence>
<dbReference type="GO" id="GO:0030170">
    <property type="term" value="F:pyridoxal phosphate binding"/>
    <property type="evidence" value="ECO:0007669"/>
    <property type="project" value="InterPro"/>
</dbReference>
<comment type="cofactor">
    <cofactor evidence="1">
        <name>pyridoxal 5'-phosphate</name>
        <dbReference type="ChEBI" id="CHEBI:597326"/>
    </cofactor>
</comment>
<keyword evidence="6" id="KW-0238">DNA-binding</keyword>
<dbReference type="GO" id="GO:0008483">
    <property type="term" value="F:transaminase activity"/>
    <property type="evidence" value="ECO:0007669"/>
    <property type="project" value="UniProtKB-KW"/>
</dbReference>
<dbReference type="Pfam" id="PF00155">
    <property type="entry name" value="Aminotran_1_2"/>
    <property type="match status" value="1"/>
</dbReference>
<feature type="domain" description="HTH gntR-type" evidence="8">
    <location>
        <begin position="11"/>
        <end position="79"/>
    </location>
</feature>
<dbReference type="InterPro" id="IPR000524">
    <property type="entry name" value="Tscrpt_reg_HTH_GntR"/>
</dbReference>
<dbReference type="InterPro" id="IPR015424">
    <property type="entry name" value="PyrdxlP-dep_Trfase"/>
</dbReference>
<evidence type="ECO:0000256" key="4">
    <source>
        <dbReference type="ARBA" id="ARBA00022898"/>
    </source>
</evidence>
<evidence type="ECO:0000256" key="6">
    <source>
        <dbReference type="ARBA" id="ARBA00023125"/>
    </source>
</evidence>